<evidence type="ECO:0000256" key="4">
    <source>
        <dbReference type="ARBA" id="ARBA00022605"/>
    </source>
</evidence>
<dbReference type="OMA" id="AWKEEFY"/>
<dbReference type="NCBIfam" id="TIGR00676">
    <property type="entry name" value="fadh2"/>
    <property type="match status" value="1"/>
</dbReference>
<dbReference type="GO" id="GO:0071949">
    <property type="term" value="F:FAD binding"/>
    <property type="evidence" value="ECO:0007669"/>
    <property type="project" value="TreeGrafter"/>
</dbReference>
<keyword evidence="6" id="KW-0274">FAD</keyword>
<dbReference type="Pfam" id="PF21895">
    <property type="entry name" value="MTHFR_C"/>
    <property type="match status" value="1"/>
</dbReference>
<dbReference type="Pfam" id="PF02219">
    <property type="entry name" value="MTHFR"/>
    <property type="match status" value="1"/>
</dbReference>
<dbReference type="GO" id="GO:0035999">
    <property type="term" value="P:tetrahydrofolate interconversion"/>
    <property type="evidence" value="ECO:0007669"/>
    <property type="project" value="UniProtKB-UniPathway"/>
</dbReference>
<evidence type="ECO:0000256" key="8">
    <source>
        <dbReference type="ARBA" id="ARBA00023002"/>
    </source>
</evidence>
<evidence type="ECO:0000256" key="3">
    <source>
        <dbReference type="ARBA" id="ARBA00006743"/>
    </source>
</evidence>
<organism evidence="14 15">
    <name type="scientific">Acanthamoeba castellanii (strain ATCC 30010 / Neff)</name>
    <dbReference type="NCBI Taxonomy" id="1257118"/>
    <lineage>
        <taxon>Eukaryota</taxon>
        <taxon>Amoebozoa</taxon>
        <taxon>Discosea</taxon>
        <taxon>Longamoebia</taxon>
        <taxon>Centramoebida</taxon>
        <taxon>Acanthamoebidae</taxon>
        <taxon>Acanthamoeba</taxon>
    </lineage>
</organism>
<dbReference type="NCBIfam" id="TIGR00677">
    <property type="entry name" value="fadh2_euk"/>
    <property type="match status" value="1"/>
</dbReference>
<name>L8H1T6_ACACF</name>
<keyword evidence="8" id="KW-0560">Oxidoreductase</keyword>
<dbReference type="AlphaFoldDB" id="L8H1T6"/>
<evidence type="ECO:0000256" key="12">
    <source>
        <dbReference type="ARBA" id="ARBA00034529"/>
    </source>
</evidence>
<comment type="similarity">
    <text evidence="3">Belongs to the methylenetetrahydrofolate reductase family.</text>
</comment>
<dbReference type="GeneID" id="14920246"/>
<dbReference type="InterPro" id="IPR004621">
    <property type="entry name" value="Fadh2_euk"/>
</dbReference>
<protein>
    <recommendedName>
        <fullName evidence="12">methylenetetrahydrofolate reductase (NADH)</fullName>
        <ecNumber evidence="12">1.5.1.54</ecNumber>
    </recommendedName>
</protein>
<dbReference type="SUPFAM" id="SSF51730">
    <property type="entry name" value="FAD-linked oxidoreductase"/>
    <property type="match status" value="1"/>
</dbReference>
<evidence type="ECO:0000256" key="10">
    <source>
        <dbReference type="ARBA" id="ARBA00023167"/>
    </source>
</evidence>
<keyword evidence="4" id="KW-0028">Amino-acid biosynthesis</keyword>
<evidence type="ECO:0000256" key="5">
    <source>
        <dbReference type="ARBA" id="ARBA00022630"/>
    </source>
</evidence>
<evidence type="ECO:0000259" key="13">
    <source>
        <dbReference type="Pfam" id="PF21895"/>
    </source>
</evidence>
<dbReference type="GO" id="GO:0106312">
    <property type="term" value="F:methylenetetrahydrofolate reductase (NADH) activity"/>
    <property type="evidence" value="ECO:0007669"/>
    <property type="project" value="UniProtKB-EC"/>
</dbReference>
<dbReference type="PANTHER" id="PTHR45754:SF3">
    <property type="entry name" value="METHYLENETETRAHYDROFOLATE REDUCTASE (NADPH)"/>
    <property type="match status" value="1"/>
</dbReference>
<dbReference type="FunFam" id="3.20.20.220:FF:000002">
    <property type="entry name" value="Methylenetetrahydrofolate reductase"/>
    <property type="match status" value="1"/>
</dbReference>
<dbReference type="PANTHER" id="PTHR45754">
    <property type="entry name" value="METHYLENETETRAHYDROFOLATE REDUCTASE"/>
    <property type="match status" value="1"/>
</dbReference>
<evidence type="ECO:0000313" key="15">
    <source>
        <dbReference type="Proteomes" id="UP000011083"/>
    </source>
</evidence>
<evidence type="ECO:0000256" key="11">
    <source>
        <dbReference type="ARBA" id="ARBA00034478"/>
    </source>
</evidence>
<dbReference type="EMBL" id="KB007933">
    <property type="protein sequence ID" value="ELR19464.1"/>
    <property type="molecule type" value="Genomic_DNA"/>
</dbReference>
<dbReference type="VEuPathDB" id="AmoebaDB:ACA1_267230"/>
<dbReference type="InterPro" id="IPR053806">
    <property type="entry name" value="MTHFR_C"/>
</dbReference>
<dbReference type="Gene3D" id="3.20.20.220">
    <property type="match status" value="1"/>
</dbReference>
<evidence type="ECO:0000256" key="1">
    <source>
        <dbReference type="ARBA" id="ARBA00001974"/>
    </source>
</evidence>
<evidence type="ECO:0000256" key="7">
    <source>
        <dbReference type="ARBA" id="ARBA00022857"/>
    </source>
</evidence>
<sequence>MKIIDKINAAIEEKRTMFSFEYFPPKTDEGVINLFERLDRMASFEPEWIDVTWGAGGSTAQKTLEICATAQKYCGLETMMHLTCTNMPRAEIDDALRQAKAAGIQNILALRGDPPRGEEWKKVEGGFAHAADLVRYIRAEYGDFFGICVAGYPEMHLDSESRDKDLEHLKAKIDAGADFIITQLFYDTSLFLKFVNDCRALGINCPIIPGMMPIQTYGGFRRMTSLCKTFIPEHINKALEPIQDDDSAVKKYGVDLCVQMCRDLLAAGTPGVHFYTLNLEKAVTQILEDLDLIAASRPSRALPWRSSAYTNRKEKEDVRPIFWANRPRSYMSRTASWDDFPNGRWGDSRSPAFGELKDWHLGSMAPPRSNYSKQWGVAPEKVEDIINVFVGHCEGKVTRLPWVDTAIAAETSVIQQQLMKINRAGFLTINSQPRVNAADSSDKLFGWGGPGGYVYQKEYLEFFCSPENKDKLLAQMVNFPTLSYHVVNVKGESVANTKGTAAVTWGVFPGKPTVVDAAAFLVWKDEAFTLWETQWGNAYEEGSVSRELIKEIHDTYFLVNIVDNNFISGNLFDIFDKVIDASTPSVV</sequence>
<reference evidence="14 15" key="1">
    <citation type="journal article" date="2013" name="Genome Biol.">
        <title>Genome of Acanthamoeba castellanii highlights extensive lateral gene transfer and early evolution of tyrosine kinase signaling.</title>
        <authorList>
            <person name="Clarke M."/>
            <person name="Lohan A.J."/>
            <person name="Liu B."/>
            <person name="Lagkouvardos I."/>
            <person name="Roy S."/>
            <person name="Zafar N."/>
            <person name="Bertelli C."/>
            <person name="Schilde C."/>
            <person name="Kianianmomeni A."/>
            <person name="Burglin T.R."/>
            <person name="Frech C."/>
            <person name="Turcotte B."/>
            <person name="Kopec K.O."/>
            <person name="Synnott J.M."/>
            <person name="Choo C."/>
            <person name="Paponov I."/>
            <person name="Finkler A."/>
            <person name="Soon Heng Tan C."/>
            <person name="Hutchins A.P."/>
            <person name="Weinmeier T."/>
            <person name="Rattei T."/>
            <person name="Chu J.S."/>
            <person name="Gimenez G."/>
            <person name="Irimia M."/>
            <person name="Rigden D.J."/>
            <person name="Fitzpatrick D.A."/>
            <person name="Lorenzo-Morales J."/>
            <person name="Bateman A."/>
            <person name="Chiu C.H."/>
            <person name="Tang P."/>
            <person name="Hegemann P."/>
            <person name="Fromm H."/>
            <person name="Raoult D."/>
            <person name="Greub G."/>
            <person name="Miranda-Saavedra D."/>
            <person name="Chen N."/>
            <person name="Nash P."/>
            <person name="Ginger M.L."/>
            <person name="Horn M."/>
            <person name="Schaap P."/>
            <person name="Caler L."/>
            <person name="Loftus B."/>
        </authorList>
    </citation>
    <scope>NUCLEOTIDE SEQUENCE [LARGE SCALE GENOMIC DNA]</scope>
    <source>
        <strain evidence="14 15">Neff</strain>
    </source>
</reference>
<keyword evidence="10" id="KW-0486">Methionine biosynthesis</keyword>
<comment type="pathway">
    <text evidence="11">Amino-acid biosynthesis; L-methionine biosynthesis via de novo pathway.</text>
</comment>
<proteinExistence type="inferred from homology"/>
<keyword evidence="5" id="KW-0285">Flavoprotein</keyword>
<evidence type="ECO:0000256" key="6">
    <source>
        <dbReference type="ARBA" id="ARBA00022827"/>
    </source>
</evidence>
<dbReference type="CDD" id="cd00537">
    <property type="entry name" value="MTHFR"/>
    <property type="match status" value="1"/>
</dbReference>
<feature type="domain" description="MTHFR SAM-binding regulatory" evidence="13">
    <location>
        <begin position="300"/>
        <end position="579"/>
    </location>
</feature>
<keyword evidence="15" id="KW-1185">Reference proteome</keyword>
<dbReference type="EC" id="1.5.1.54" evidence="12"/>
<evidence type="ECO:0000256" key="2">
    <source>
        <dbReference type="ARBA" id="ARBA00004777"/>
    </source>
</evidence>
<dbReference type="RefSeq" id="XP_004341550.1">
    <property type="nucleotide sequence ID" value="XM_004341502.1"/>
</dbReference>
<comment type="pathway">
    <text evidence="2">One-carbon metabolism; tetrahydrofolate interconversion.</text>
</comment>
<dbReference type="InterPro" id="IPR029041">
    <property type="entry name" value="FAD-linked_oxidoreductase-like"/>
</dbReference>
<evidence type="ECO:0000313" key="14">
    <source>
        <dbReference type="EMBL" id="ELR19464.1"/>
    </source>
</evidence>
<dbReference type="UniPathway" id="UPA00193"/>
<comment type="cofactor">
    <cofactor evidence="1">
        <name>FAD</name>
        <dbReference type="ChEBI" id="CHEBI:57692"/>
    </cofactor>
</comment>
<dbReference type="KEGG" id="acan:ACA1_267230"/>
<dbReference type="OrthoDB" id="16284at2759"/>
<dbReference type="STRING" id="1257118.L8H1T6"/>
<dbReference type="Proteomes" id="UP000011083">
    <property type="component" value="Unassembled WGS sequence"/>
</dbReference>
<keyword evidence="9" id="KW-0520">NAD</keyword>
<dbReference type="InterPro" id="IPR004620">
    <property type="entry name" value="MTHF_reductase_bac"/>
</dbReference>
<accession>L8H1T6</accession>
<gene>
    <name evidence="14" type="ORF">ACA1_267230</name>
</gene>
<dbReference type="InterPro" id="IPR003171">
    <property type="entry name" value="Mehydrof_redctse-like"/>
</dbReference>
<dbReference type="GO" id="GO:0009086">
    <property type="term" value="P:methionine biosynthetic process"/>
    <property type="evidence" value="ECO:0007669"/>
    <property type="project" value="UniProtKB-KW"/>
</dbReference>
<evidence type="ECO:0000256" key="9">
    <source>
        <dbReference type="ARBA" id="ARBA00023027"/>
    </source>
</evidence>
<dbReference type="GO" id="GO:0005829">
    <property type="term" value="C:cytosol"/>
    <property type="evidence" value="ECO:0007669"/>
    <property type="project" value="InterPro"/>
</dbReference>
<keyword evidence="7" id="KW-0521">NADP</keyword>